<dbReference type="PROSITE" id="PS00028">
    <property type="entry name" value="ZINC_FINGER_C2H2_1"/>
    <property type="match status" value="2"/>
</dbReference>
<evidence type="ECO:0000259" key="7">
    <source>
        <dbReference type="PROSITE" id="PS50157"/>
    </source>
</evidence>
<dbReference type="OrthoDB" id="165414at2759"/>
<dbReference type="InterPro" id="IPR000048">
    <property type="entry name" value="IQ_motif_EF-hand-BS"/>
</dbReference>
<feature type="domain" description="C2H2-type" evidence="7">
    <location>
        <begin position="1013"/>
        <end position="1042"/>
    </location>
</feature>
<feature type="region of interest" description="Disordered" evidence="6">
    <location>
        <begin position="922"/>
        <end position="941"/>
    </location>
</feature>
<dbReference type="GO" id="GO:0005516">
    <property type="term" value="F:calmodulin binding"/>
    <property type="evidence" value="ECO:0007669"/>
    <property type="project" value="UniProtKB-KW"/>
</dbReference>
<evidence type="ECO:0000256" key="5">
    <source>
        <dbReference type="PROSITE-ProRule" id="PRU00042"/>
    </source>
</evidence>
<dbReference type="GO" id="GO:0000278">
    <property type="term" value="P:mitotic cell cycle"/>
    <property type="evidence" value="ECO:0007669"/>
    <property type="project" value="TreeGrafter"/>
</dbReference>
<evidence type="ECO:0000256" key="4">
    <source>
        <dbReference type="ARBA" id="ARBA00022860"/>
    </source>
</evidence>
<dbReference type="GO" id="GO:0005737">
    <property type="term" value="C:cytoplasm"/>
    <property type="evidence" value="ECO:0007669"/>
    <property type="project" value="UniProtKB-SubCell"/>
</dbReference>
<dbReference type="Proteomes" id="UP000030762">
    <property type="component" value="Unassembled WGS sequence"/>
</dbReference>
<dbReference type="Gene3D" id="3.30.160.60">
    <property type="entry name" value="Classic Zinc Finger"/>
    <property type="match status" value="1"/>
</dbReference>
<dbReference type="InterPro" id="IPR051185">
    <property type="entry name" value="ASPM"/>
</dbReference>
<dbReference type="eggNOG" id="ENOG502QSQH">
    <property type="taxonomic scope" value="Eukaryota"/>
</dbReference>
<dbReference type="GeneID" id="19944639"/>
<dbReference type="GO" id="GO:0008270">
    <property type="term" value="F:zinc ion binding"/>
    <property type="evidence" value="ECO:0007669"/>
    <property type="project" value="UniProtKB-KW"/>
</dbReference>
<dbReference type="GO" id="GO:0000922">
    <property type="term" value="C:spindle pole"/>
    <property type="evidence" value="ECO:0007669"/>
    <property type="project" value="TreeGrafter"/>
</dbReference>
<dbReference type="RefSeq" id="XP_008607781.1">
    <property type="nucleotide sequence ID" value="XM_008609559.1"/>
</dbReference>
<keyword evidence="9" id="KW-1185">Reference proteome</keyword>
<keyword evidence="5" id="KW-0862">Zinc</keyword>
<dbReference type="SUPFAM" id="SSF57667">
    <property type="entry name" value="beta-beta-alpha zinc fingers"/>
    <property type="match status" value="1"/>
</dbReference>
<evidence type="ECO:0000313" key="9">
    <source>
        <dbReference type="Proteomes" id="UP000030762"/>
    </source>
</evidence>
<proteinExistence type="predicted"/>
<evidence type="ECO:0000256" key="3">
    <source>
        <dbReference type="ARBA" id="ARBA00022737"/>
    </source>
</evidence>
<keyword evidence="3" id="KW-0677">Repeat</keyword>
<dbReference type="GO" id="GO:0051295">
    <property type="term" value="P:establishment of meiotic spindle localization"/>
    <property type="evidence" value="ECO:0007669"/>
    <property type="project" value="TreeGrafter"/>
</dbReference>
<keyword evidence="4" id="KW-0112">Calmodulin-binding</keyword>
<keyword evidence="5" id="KW-0863">Zinc-finger</keyword>
<dbReference type="SMART" id="SM00355">
    <property type="entry name" value="ZnF_C2H2"/>
    <property type="match status" value="2"/>
</dbReference>
<comment type="subcellular location">
    <subcellularLocation>
        <location evidence="1">Cytoplasm</location>
    </subcellularLocation>
</comment>
<protein>
    <recommendedName>
        <fullName evidence="7">C2H2-type domain-containing protein</fullName>
    </recommendedName>
</protein>
<reference evidence="8 9" key="1">
    <citation type="submission" date="2012-04" db="EMBL/GenBank/DDBJ databases">
        <title>The Genome Sequence of Saprolegnia declina VS20.</title>
        <authorList>
            <consortium name="The Broad Institute Genome Sequencing Platform"/>
            <person name="Russ C."/>
            <person name="Nusbaum C."/>
            <person name="Tyler B."/>
            <person name="van West P."/>
            <person name="Dieguez-Uribeondo J."/>
            <person name="de Bruijn I."/>
            <person name="Tripathy S."/>
            <person name="Jiang R."/>
            <person name="Young S.K."/>
            <person name="Zeng Q."/>
            <person name="Gargeya S."/>
            <person name="Fitzgerald M."/>
            <person name="Haas B."/>
            <person name="Abouelleil A."/>
            <person name="Alvarado L."/>
            <person name="Arachchi H.M."/>
            <person name="Berlin A."/>
            <person name="Chapman S.B."/>
            <person name="Goldberg J."/>
            <person name="Griggs A."/>
            <person name="Gujja S."/>
            <person name="Hansen M."/>
            <person name="Howarth C."/>
            <person name="Imamovic A."/>
            <person name="Larimer J."/>
            <person name="McCowen C."/>
            <person name="Montmayeur A."/>
            <person name="Murphy C."/>
            <person name="Neiman D."/>
            <person name="Pearson M."/>
            <person name="Priest M."/>
            <person name="Roberts A."/>
            <person name="Saif S."/>
            <person name="Shea T."/>
            <person name="Sisk P."/>
            <person name="Sykes S."/>
            <person name="Wortman J."/>
            <person name="Nusbaum C."/>
            <person name="Birren B."/>
        </authorList>
    </citation>
    <scope>NUCLEOTIDE SEQUENCE [LARGE SCALE GENOMIC DNA]</scope>
    <source>
        <strain evidence="8 9">VS20</strain>
    </source>
</reference>
<name>T0S8K8_SAPDV</name>
<dbReference type="OMA" id="GHERYGF"/>
<dbReference type="PROSITE" id="PS50157">
    <property type="entry name" value="ZINC_FINGER_C2H2_2"/>
    <property type="match status" value="2"/>
</dbReference>
<evidence type="ECO:0000256" key="6">
    <source>
        <dbReference type="SAM" id="MobiDB-lite"/>
    </source>
</evidence>
<dbReference type="InParanoid" id="T0S8K8"/>
<accession>T0S8K8</accession>
<sequence length="1335" mass="149892">MATAVAAAKAKTKGKRLLQDVLNAHGDIETSEEKASALANWNKRKTLAQANGGWQWRSGDSPYLLPQHKIDPSKVAIEVASLVHIGKEMDAFLAAASPSSKPKPPPPPPPKVCSWSLLHKGKLYVCSNVLRNEPELAGRRCPWHAPTCRAPTHNAPPAKITVPNDMALCLPCYAIAHAGQPKLQQTPVVIDILRLPGVRITDAQTVVDQSANAANAATKAIGVVYSATSLCTWQGFLPGQSSLKPFICTHTVLQHPVYLTYLPHCGYHAPVCVFSNTQRRGTCPDLVLFNQHGLCKNHFEAHLSTLALEDREMDVAYTSLFACPNVINTNDLDRHDKKHPLAPRTRPPPQRAAAPTLLNGRRSLFQQLIPEPVQTLWWQVNFLRKGPRVAIALQRVFRGNRARRRVHALKMALAAKKRVAACIFLQTLWRRRQAQRHVEHYRRLFLVGTHCLQRLVRGYLGRRRAKHLRALSRLYWVIGVTIAVHKAIATLRARVDLRRSDDTLAIYLFRRWRAARVLARAMRNWRARRAHAKLQAQAKFQAFMAAITIQRAWKLYLRRKLLQRRYRAAQCIQARTRGSLSRTLWAGDPGICFHVAFTNPKSGVLYRHDRVLPQTNASYSVPARRARYHTSKDHHMRKICTGPTSPFGHAYKDIDDLYRDMHGERCEAVPPITCKPPMPSDRGPTEVVDKRGGISELRLTAQPPTSFHALSKGLMIDMALYPVGTLVQVRMGRKRQMQVTSHAGRIRKQHPACGTVDIDYLPGLKSLRGIAITEEKNVAIQRLSIPFQPPKPAPPRLVEQAAAALAAVQAIDVTRPVVVGDKALLQVPDQARSRAAAYHELVVTLRHQQTDLLADDAAFINYVFCHHDLLSRYWLRLVHDIKEGVNTDPSFLPSPSGLDGFIEPLPAVAAALKLRLEQLGYPSDPSANGAPPRPKMTPPTSHVSLQTSVDDMHILFHHESTTTPPCSKDDAEMTPDTLSLADIHKLVYHLKSLPRQPALDTILKVTTRNIRTFVCSHPACGRCFSTSEGAKSHQHVHANKVRLVAGDPLVDQYMVKHWPPESPWRDDNYTFMLSKTGYFKCPHCDKEYRTKRELYQHATDVHGREAAKDRQSQTNKQLIWLGTGDRVEDLSLLFPPLFRGHQAPCTACHSMLLRPTARCRRYPSLSILSKDADAIIFTTAYPTFAPEIQLTCTDCGQLGGANQESTFKLRRYLHLEALVRDSDQDDWMIGYLYRPPPVAASAQEALIWGYDYRNELLLDTSRVICVRATQCVGYGMVYACSRTYFHRFHRGTSGHMEKFCRPLRPTSTSPGSKRLSLLLAETHVETVDRAQTSTT</sequence>
<dbReference type="VEuPathDB" id="FungiDB:SDRG_03912"/>
<organism evidence="8 9">
    <name type="scientific">Saprolegnia diclina (strain VS20)</name>
    <dbReference type="NCBI Taxonomy" id="1156394"/>
    <lineage>
        <taxon>Eukaryota</taxon>
        <taxon>Sar</taxon>
        <taxon>Stramenopiles</taxon>
        <taxon>Oomycota</taxon>
        <taxon>Saprolegniomycetes</taxon>
        <taxon>Saprolegniales</taxon>
        <taxon>Saprolegniaceae</taxon>
        <taxon>Saprolegnia</taxon>
    </lineage>
</organism>
<gene>
    <name evidence="8" type="ORF">SDRG_03912</name>
</gene>
<dbReference type="GO" id="GO:0007051">
    <property type="term" value="P:spindle organization"/>
    <property type="evidence" value="ECO:0007669"/>
    <property type="project" value="TreeGrafter"/>
</dbReference>
<dbReference type="EMBL" id="JH767140">
    <property type="protein sequence ID" value="EQC38957.1"/>
    <property type="molecule type" value="Genomic_DNA"/>
</dbReference>
<dbReference type="InterPro" id="IPR036236">
    <property type="entry name" value="Znf_C2H2_sf"/>
</dbReference>
<evidence type="ECO:0000313" key="8">
    <source>
        <dbReference type="EMBL" id="EQC38957.1"/>
    </source>
</evidence>
<feature type="region of interest" description="Disordered" evidence="6">
    <location>
        <begin position="332"/>
        <end position="353"/>
    </location>
</feature>
<evidence type="ECO:0000256" key="2">
    <source>
        <dbReference type="ARBA" id="ARBA00022490"/>
    </source>
</evidence>
<dbReference type="STRING" id="1156394.T0S8K8"/>
<evidence type="ECO:0000256" key="1">
    <source>
        <dbReference type="ARBA" id="ARBA00004496"/>
    </source>
</evidence>
<keyword evidence="2" id="KW-0963">Cytoplasm</keyword>
<dbReference type="InterPro" id="IPR013087">
    <property type="entry name" value="Znf_C2H2_type"/>
</dbReference>
<dbReference type="PANTHER" id="PTHR22706:SF1">
    <property type="entry name" value="ASSEMBLY FACTOR FOR SPINDLE MICROTUBULES"/>
    <property type="match status" value="1"/>
</dbReference>
<dbReference type="PANTHER" id="PTHR22706">
    <property type="entry name" value="ASSEMBLY FACTOR FOR SPINDLE MICROTUBULES"/>
    <property type="match status" value="1"/>
</dbReference>
<keyword evidence="5" id="KW-0479">Metal-binding</keyword>
<feature type="domain" description="C2H2-type" evidence="7">
    <location>
        <begin position="1079"/>
        <end position="1107"/>
    </location>
</feature>
<dbReference type="SMART" id="SM00015">
    <property type="entry name" value="IQ"/>
    <property type="match status" value="5"/>
</dbReference>
<dbReference type="PROSITE" id="PS50096">
    <property type="entry name" value="IQ"/>
    <property type="match status" value="3"/>
</dbReference>